<accession>A0A6M4MGJ1</accession>
<dbReference type="Proteomes" id="UP000219285">
    <property type="component" value="Chromosome"/>
</dbReference>
<keyword evidence="2" id="KW-1185">Reference proteome</keyword>
<evidence type="ECO:0008006" key="3">
    <source>
        <dbReference type="Google" id="ProtNLM"/>
    </source>
</evidence>
<name>A0A6M4MGJ1_9ALTE</name>
<gene>
    <name evidence="1" type="ORF">CA267_015115</name>
</gene>
<sequence>MYSKSAWITWERQPRNRSMADLFNAKYFEFSNNGNGIKRYLLCLKDTYFIFNSKSYSLIFVQNPSIILCFISVILSKIFTTKLVIDAHNAGVYPNEGKSKFLLAINNWILKRADLVLVTNRLLVDHLNKFDIKSEFIPDPLPSFPQINTEELSNGNYLFVVCSWSLDEPIDLYIEVARMLPEYVFKFSGNYKKYSDKIDFNTLPDNVVLLGFISEDEYVKTLANCLAVLDLTTRDDCLVCGAYESISLLKPVVVSDTVVNRELFHDSVCYSELNSASLINAIHASQENSLIKKVEIFREEYSIKITLLQQKICARLNYSIKCNEAN</sequence>
<evidence type="ECO:0000313" key="1">
    <source>
        <dbReference type="EMBL" id="QJR81988.1"/>
    </source>
</evidence>
<protein>
    <recommendedName>
        <fullName evidence="3">Glycosyltransferase family 4 protein</fullName>
    </recommendedName>
</protein>
<reference evidence="2" key="1">
    <citation type="submission" date="2014-12" db="EMBL/GenBank/DDBJ databases">
        <title>Complete genome sequence of a multi-drug resistant Klebsiella pneumoniae.</title>
        <authorList>
            <person name="Hua X."/>
            <person name="Chen Q."/>
            <person name="Li X."/>
            <person name="Feng Y."/>
            <person name="Ruan Z."/>
            <person name="Yu Y."/>
        </authorList>
    </citation>
    <scope>NUCLEOTIDE SEQUENCE [LARGE SCALE GENOMIC DNA]</scope>
    <source>
        <strain evidence="2">5.12</strain>
    </source>
</reference>
<organism evidence="1 2">
    <name type="scientific">Alteromonas pelagimontana</name>
    <dbReference type="NCBI Taxonomy" id="1858656"/>
    <lineage>
        <taxon>Bacteria</taxon>
        <taxon>Pseudomonadati</taxon>
        <taxon>Pseudomonadota</taxon>
        <taxon>Gammaproteobacteria</taxon>
        <taxon>Alteromonadales</taxon>
        <taxon>Alteromonadaceae</taxon>
        <taxon>Alteromonas/Salinimonas group</taxon>
        <taxon>Alteromonas</taxon>
    </lineage>
</organism>
<evidence type="ECO:0000313" key="2">
    <source>
        <dbReference type="Proteomes" id="UP000219285"/>
    </source>
</evidence>
<dbReference type="KEGG" id="apel:CA267_015115"/>
<reference evidence="1 2" key="2">
    <citation type="submission" date="2020-04" db="EMBL/GenBank/DDBJ databases">
        <title>Complete genome sequence of Alteromonas pelagimontana 5.12T.</title>
        <authorList>
            <person name="Sinha R.K."/>
            <person name="Krishnan K.P."/>
            <person name="Kurian J.P."/>
        </authorList>
    </citation>
    <scope>NUCLEOTIDE SEQUENCE [LARGE SCALE GENOMIC DNA]</scope>
    <source>
        <strain evidence="1 2">5.12</strain>
    </source>
</reference>
<dbReference type="SUPFAM" id="SSF53756">
    <property type="entry name" value="UDP-Glycosyltransferase/glycogen phosphorylase"/>
    <property type="match status" value="1"/>
</dbReference>
<proteinExistence type="predicted"/>
<dbReference type="AlphaFoldDB" id="A0A6M4MGJ1"/>
<dbReference type="Gene3D" id="3.40.50.2000">
    <property type="entry name" value="Glycogen Phosphorylase B"/>
    <property type="match status" value="1"/>
</dbReference>
<dbReference type="EMBL" id="CP052766">
    <property type="protein sequence ID" value="QJR81988.1"/>
    <property type="molecule type" value="Genomic_DNA"/>
</dbReference>
<dbReference type="OrthoDB" id="6794112at2"/>
<dbReference type="RefSeq" id="WP_097349244.1">
    <property type="nucleotide sequence ID" value="NZ_CP052766.1"/>
</dbReference>